<keyword evidence="2" id="KW-1185">Reference proteome</keyword>
<protein>
    <submittedName>
        <fullName evidence="1">Uncharacterized protein</fullName>
    </submittedName>
</protein>
<reference evidence="1 2" key="1">
    <citation type="submission" date="2018-06" db="EMBL/GenBank/DDBJ databases">
        <title>Complete genome of Desulfovibrio indonesiensis P37SLT.</title>
        <authorList>
            <person name="Crispim J.S."/>
            <person name="Vidigal P.M.P."/>
            <person name="Silva L.C.F."/>
            <person name="Laguardia C.N."/>
            <person name="Araujo L.C."/>
            <person name="Dias R.S."/>
            <person name="Sousa M.P."/>
            <person name="Paula S.O."/>
            <person name="Silva C."/>
        </authorList>
    </citation>
    <scope>NUCLEOTIDE SEQUENCE [LARGE SCALE GENOMIC DNA]</scope>
    <source>
        <strain evidence="1 2">P37SLT</strain>
    </source>
</reference>
<evidence type="ECO:0000313" key="2">
    <source>
        <dbReference type="Proteomes" id="UP000448292"/>
    </source>
</evidence>
<dbReference type="AlphaFoldDB" id="A0A7M3MDQ6"/>
<proteinExistence type="predicted"/>
<accession>A0A7M3MDQ6</accession>
<dbReference type="RefSeq" id="WP_144303680.1">
    <property type="nucleotide sequence ID" value="NZ_QMIE01000012.1"/>
</dbReference>
<name>A0A7M3MDQ6_9BACT</name>
<dbReference type="Proteomes" id="UP000448292">
    <property type="component" value="Unassembled WGS sequence"/>
</dbReference>
<dbReference type="EMBL" id="QMIE01000012">
    <property type="protein sequence ID" value="TVM16252.1"/>
    <property type="molecule type" value="Genomic_DNA"/>
</dbReference>
<sequence>MRFFCPPRLRLDPLEGFAERRVGTGAGTCWVAVPHGHAPFEAEETGGRLPDCGDPFARLAGRIPGDRFKDVAPEPERDCWPDIE</sequence>
<evidence type="ECO:0000313" key="1">
    <source>
        <dbReference type="EMBL" id="TVM16252.1"/>
    </source>
</evidence>
<gene>
    <name evidence="1" type="ORF">DPQ33_13105</name>
</gene>
<comment type="caution">
    <text evidence="1">The sequence shown here is derived from an EMBL/GenBank/DDBJ whole genome shotgun (WGS) entry which is preliminary data.</text>
</comment>
<organism evidence="1 2">
    <name type="scientific">Oceanidesulfovibrio indonesiensis</name>
    <dbReference type="NCBI Taxonomy" id="54767"/>
    <lineage>
        <taxon>Bacteria</taxon>
        <taxon>Pseudomonadati</taxon>
        <taxon>Thermodesulfobacteriota</taxon>
        <taxon>Desulfovibrionia</taxon>
        <taxon>Desulfovibrionales</taxon>
        <taxon>Desulfovibrionaceae</taxon>
        <taxon>Oceanidesulfovibrio</taxon>
    </lineage>
</organism>